<dbReference type="Pfam" id="PF01381">
    <property type="entry name" value="HTH_3"/>
    <property type="match status" value="1"/>
</dbReference>
<dbReference type="CDD" id="cd00093">
    <property type="entry name" value="HTH_XRE"/>
    <property type="match status" value="1"/>
</dbReference>
<evidence type="ECO:0000313" key="7">
    <source>
        <dbReference type="Proteomes" id="UP000289734"/>
    </source>
</evidence>
<name>A0A4Q1KX41_9FLAO</name>
<evidence type="ECO:0000256" key="5">
    <source>
        <dbReference type="SAM" id="Phobius"/>
    </source>
</evidence>
<dbReference type="GO" id="GO:0003677">
    <property type="term" value="F:DNA binding"/>
    <property type="evidence" value="ECO:0007669"/>
    <property type="project" value="InterPro"/>
</dbReference>
<dbReference type="SMART" id="SM00530">
    <property type="entry name" value="HTH_XRE"/>
    <property type="match status" value="1"/>
</dbReference>
<keyword evidence="2 5" id="KW-0812">Transmembrane</keyword>
<dbReference type="Gene3D" id="1.10.260.40">
    <property type="entry name" value="lambda repressor-like DNA-binding domains"/>
    <property type="match status" value="1"/>
</dbReference>
<keyword evidence="4 5" id="KW-0472">Membrane</keyword>
<feature type="transmembrane region" description="Helical" evidence="5">
    <location>
        <begin position="117"/>
        <end position="137"/>
    </location>
</feature>
<evidence type="ECO:0000256" key="1">
    <source>
        <dbReference type="ARBA" id="ARBA00004141"/>
    </source>
</evidence>
<comment type="subcellular location">
    <subcellularLocation>
        <location evidence="1">Membrane</location>
        <topology evidence="1">Multi-pass membrane protein</topology>
    </subcellularLocation>
</comment>
<dbReference type="Pfam" id="PF09685">
    <property type="entry name" value="MamF_MmsF"/>
    <property type="match status" value="1"/>
</dbReference>
<dbReference type="RefSeq" id="WP_129463219.1">
    <property type="nucleotide sequence ID" value="NZ_JACSXZ010000001.1"/>
</dbReference>
<dbReference type="Proteomes" id="UP000289734">
    <property type="component" value="Unassembled WGS sequence"/>
</dbReference>
<dbReference type="AlphaFoldDB" id="A0A4Q1KX41"/>
<proteinExistence type="predicted"/>
<dbReference type="OrthoDB" id="1357763at2"/>
<organism evidence="6 7">
    <name type="scientific">Flavobacterium piscinae</name>
    <dbReference type="NCBI Taxonomy" id="2506424"/>
    <lineage>
        <taxon>Bacteria</taxon>
        <taxon>Pseudomonadati</taxon>
        <taxon>Bacteroidota</taxon>
        <taxon>Flavobacteriia</taxon>
        <taxon>Flavobacteriales</taxon>
        <taxon>Flavobacteriaceae</taxon>
        <taxon>Flavobacterium</taxon>
    </lineage>
</organism>
<feature type="transmembrane region" description="Helical" evidence="5">
    <location>
        <begin position="143"/>
        <end position="166"/>
    </location>
</feature>
<keyword evidence="3 5" id="KW-1133">Transmembrane helix</keyword>
<evidence type="ECO:0000256" key="4">
    <source>
        <dbReference type="ARBA" id="ARBA00023136"/>
    </source>
</evidence>
<evidence type="ECO:0000313" key="6">
    <source>
        <dbReference type="EMBL" id="RXR34812.1"/>
    </source>
</evidence>
<evidence type="ECO:0000256" key="2">
    <source>
        <dbReference type="ARBA" id="ARBA00022692"/>
    </source>
</evidence>
<keyword evidence="7" id="KW-1185">Reference proteome</keyword>
<feature type="transmembrane region" description="Helical" evidence="5">
    <location>
        <begin position="76"/>
        <end position="97"/>
    </location>
</feature>
<dbReference type="EMBL" id="SBKQ01000002">
    <property type="protein sequence ID" value="RXR34812.1"/>
    <property type="molecule type" value="Genomic_DNA"/>
</dbReference>
<evidence type="ECO:0000256" key="3">
    <source>
        <dbReference type="ARBA" id="ARBA00022989"/>
    </source>
</evidence>
<comment type="caution">
    <text evidence="6">The sequence shown here is derived from an EMBL/GenBank/DDBJ whole genome shotgun (WGS) entry which is preliminary data.</text>
</comment>
<gene>
    <name evidence="6" type="ORF">EQG68_02580</name>
</gene>
<sequence>MNKVQFLRNKLNYTQQELAEKTGLSLRTIQRIESGQKPQGHTLKVLLKALEIEDLDELNSDSKIVIDEYDYNNLKLINLIAIVGIVLPPINIILPIILKKKYKENHNMSKQIITLQIIWTIMSFIIFMLCSFIKNWFNLSSKFILIVMITLVLSNVIIILTNNYFIDQKQKLFFKLNFNVL</sequence>
<dbReference type="InterPro" id="IPR019109">
    <property type="entry name" value="MamF_MmsF"/>
</dbReference>
<dbReference type="InterPro" id="IPR001387">
    <property type="entry name" value="Cro/C1-type_HTH"/>
</dbReference>
<protein>
    <submittedName>
        <fullName evidence="6">XRE family transcriptional regulator</fullName>
    </submittedName>
</protein>
<dbReference type="SUPFAM" id="SSF47413">
    <property type="entry name" value="lambda repressor-like DNA-binding domains"/>
    <property type="match status" value="1"/>
</dbReference>
<dbReference type="InterPro" id="IPR010982">
    <property type="entry name" value="Lambda_DNA-bd_dom_sf"/>
</dbReference>
<dbReference type="PROSITE" id="PS50943">
    <property type="entry name" value="HTH_CROC1"/>
    <property type="match status" value="1"/>
</dbReference>
<accession>A0A4Q1KX41</accession>
<reference evidence="7" key="1">
    <citation type="submission" date="2019-01" db="EMBL/GenBank/DDBJ databases">
        <title>Cytophagaceae bacterium strain CAR-16.</title>
        <authorList>
            <person name="Chen W.-M."/>
        </authorList>
    </citation>
    <scope>NUCLEOTIDE SEQUENCE [LARGE SCALE GENOMIC DNA]</scope>
    <source>
        <strain evidence="7">ICH-30</strain>
    </source>
</reference>